<gene>
    <name evidence="3" type="ORF">Q6A80_04780</name>
</gene>
<proteinExistence type="inferred from homology"/>
<dbReference type="InterPro" id="IPR051159">
    <property type="entry name" value="Hexapeptide_acetyltransf"/>
</dbReference>
<dbReference type="GO" id="GO:0008374">
    <property type="term" value="F:O-acyltransferase activity"/>
    <property type="evidence" value="ECO:0007669"/>
    <property type="project" value="TreeGrafter"/>
</dbReference>
<name>A0AAW9DA00_9BACT</name>
<dbReference type="InterPro" id="IPR011004">
    <property type="entry name" value="Trimer_LpxA-like_sf"/>
</dbReference>
<dbReference type="AlphaFoldDB" id="A0AAW9DA00"/>
<accession>A0AAW9DA00</accession>
<keyword evidence="2" id="KW-0808">Transferase</keyword>
<reference evidence="3" key="1">
    <citation type="journal article" date="2023" name="Front. Microbiol.">
        <title>Genomic diversity and taxonomic marker for Arcobacter species.</title>
        <authorList>
            <person name="Zhou G."/>
            <person name="Gu Y."/>
            <person name="Wang H."/>
            <person name="Chen X."/>
            <person name="Zhang X."/>
            <person name="Shao Z."/>
            <person name="Yan X."/>
            <person name="Zhang J."/>
            <person name="Zhang M."/>
        </authorList>
    </citation>
    <scope>NUCLEOTIDE SEQUENCE</scope>
    <source>
        <strain evidence="3">BJSY19SF1-2</strain>
    </source>
</reference>
<comment type="caution">
    <text evidence="3">The sequence shown here is derived from an EMBL/GenBank/DDBJ whole genome shotgun (WGS) entry which is preliminary data.</text>
</comment>
<dbReference type="RefSeq" id="WP_319047827.1">
    <property type="nucleotide sequence ID" value="NZ_JAUQUR010000002.1"/>
</dbReference>
<evidence type="ECO:0000313" key="3">
    <source>
        <dbReference type="EMBL" id="MDX4069035.1"/>
    </source>
</evidence>
<dbReference type="PANTHER" id="PTHR23416:SF23">
    <property type="entry name" value="ACETYLTRANSFERASE C18B11.09C-RELATED"/>
    <property type="match status" value="1"/>
</dbReference>
<evidence type="ECO:0000256" key="1">
    <source>
        <dbReference type="ARBA" id="ARBA00007274"/>
    </source>
</evidence>
<dbReference type="SUPFAM" id="SSF51161">
    <property type="entry name" value="Trimeric LpxA-like enzymes"/>
    <property type="match status" value="1"/>
</dbReference>
<evidence type="ECO:0000256" key="2">
    <source>
        <dbReference type="ARBA" id="ARBA00022679"/>
    </source>
</evidence>
<dbReference type="Pfam" id="PF00132">
    <property type="entry name" value="Hexapep"/>
    <property type="match status" value="1"/>
</dbReference>
<dbReference type="InterPro" id="IPR001451">
    <property type="entry name" value="Hexapep"/>
</dbReference>
<dbReference type="Gene3D" id="2.160.10.10">
    <property type="entry name" value="Hexapeptide repeat proteins"/>
    <property type="match status" value="1"/>
</dbReference>
<protein>
    <submittedName>
        <fullName evidence="3">DapH/DapD/GlmU-related protein</fullName>
    </submittedName>
</protein>
<sequence length="118" mass="12707">MFVYIKNGLHFDNAKSLQFGKGMFINKNVFFEGSGNVSIGDSVQIGPNVQFLTTNHKDRTKDEVDDIKIGNNVWIGAGCIILPGSEIGDNINIAAGSIVKGKILDGNLWAGSPAVKKR</sequence>
<reference evidence="3" key="2">
    <citation type="submission" date="2023-07" db="EMBL/GenBank/DDBJ databases">
        <authorList>
            <person name="Zhang M."/>
            <person name="Zhou G."/>
        </authorList>
    </citation>
    <scope>NUCLEOTIDE SEQUENCE</scope>
    <source>
        <strain evidence="3">BJSY19SF1-2</strain>
    </source>
</reference>
<comment type="similarity">
    <text evidence="1">Belongs to the transferase hexapeptide repeat family.</text>
</comment>
<organism evidence="3 4">
    <name type="scientific">Aliarcobacter skirrowii</name>
    <dbReference type="NCBI Taxonomy" id="28200"/>
    <lineage>
        <taxon>Bacteria</taxon>
        <taxon>Pseudomonadati</taxon>
        <taxon>Campylobacterota</taxon>
        <taxon>Epsilonproteobacteria</taxon>
        <taxon>Campylobacterales</taxon>
        <taxon>Arcobacteraceae</taxon>
        <taxon>Aliarcobacter</taxon>
    </lineage>
</organism>
<dbReference type="EMBL" id="JAUQUR010000002">
    <property type="protein sequence ID" value="MDX4069035.1"/>
    <property type="molecule type" value="Genomic_DNA"/>
</dbReference>
<evidence type="ECO:0000313" key="4">
    <source>
        <dbReference type="Proteomes" id="UP001283691"/>
    </source>
</evidence>
<dbReference type="PANTHER" id="PTHR23416">
    <property type="entry name" value="SIALIC ACID SYNTHASE-RELATED"/>
    <property type="match status" value="1"/>
</dbReference>
<dbReference type="Proteomes" id="UP001283691">
    <property type="component" value="Unassembled WGS sequence"/>
</dbReference>